<comment type="caution">
    <text evidence="4">The sequence shown here is derived from an EMBL/GenBank/DDBJ whole genome shotgun (WGS) entry which is preliminary data.</text>
</comment>
<organism evidence="4 5">
    <name type="scientific">Paraglaciecola hydrolytica</name>
    <dbReference type="NCBI Taxonomy" id="1799789"/>
    <lineage>
        <taxon>Bacteria</taxon>
        <taxon>Pseudomonadati</taxon>
        <taxon>Pseudomonadota</taxon>
        <taxon>Gammaproteobacteria</taxon>
        <taxon>Alteromonadales</taxon>
        <taxon>Alteromonadaceae</taxon>
        <taxon>Paraglaciecola</taxon>
    </lineage>
</organism>
<evidence type="ECO:0000259" key="3">
    <source>
        <dbReference type="Pfam" id="PF02826"/>
    </source>
</evidence>
<keyword evidence="1" id="KW-0560">Oxidoreductase</keyword>
<dbReference type="GO" id="GO:0051287">
    <property type="term" value="F:NAD binding"/>
    <property type="evidence" value="ECO:0007669"/>
    <property type="project" value="InterPro"/>
</dbReference>
<evidence type="ECO:0000313" key="5">
    <source>
        <dbReference type="Proteomes" id="UP000070299"/>
    </source>
</evidence>
<dbReference type="GO" id="GO:0016491">
    <property type="term" value="F:oxidoreductase activity"/>
    <property type="evidence" value="ECO:0007669"/>
    <property type="project" value="UniProtKB-KW"/>
</dbReference>
<keyword evidence="5" id="KW-1185">Reference proteome</keyword>
<name>A0A148KLA7_9ALTE</name>
<dbReference type="CDD" id="cd05300">
    <property type="entry name" value="2-Hacid_dh_1"/>
    <property type="match status" value="1"/>
</dbReference>
<dbReference type="STRING" id="1799789.AX660_01330"/>
<dbReference type="RefSeq" id="WP_068381311.1">
    <property type="nucleotide sequence ID" value="NZ_LSNE01000015.1"/>
</dbReference>
<dbReference type="OrthoDB" id="9787219at2"/>
<proteinExistence type="predicted"/>
<dbReference type="PANTHER" id="PTHR43333:SF1">
    <property type="entry name" value="D-ISOMER SPECIFIC 2-HYDROXYACID DEHYDROGENASE NAD-BINDING DOMAIN-CONTAINING PROTEIN"/>
    <property type="match status" value="1"/>
</dbReference>
<dbReference type="Gene3D" id="3.40.50.720">
    <property type="entry name" value="NAD(P)-binding Rossmann-like Domain"/>
    <property type="match status" value="2"/>
</dbReference>
<keyword evidence="2" id="KW-0520">NAD</keyword>
<evidence type="ECO:0000313" key="4">
    <source>
        <dbReference type="EMBL" id="KXI27060.1"/>
    </source>
</evidence>
<evidence type="ECO:0000256" key="2">
    <source>
        <dbReference type="ARBA" id="ARBA00023027"/>
    </source>
</evidence>
<dbReference type="Proteomes" id="UP000070299">
    <property type="component" value="Unassembled WGS sequence"/>
</dbReference>
<protein>
    <submittedName>
        <fullName evidence="4">Hydroxyacid dehydrogenase</fullName>
    </submittedName>
</protein>
<dbReference type="AlphaFoldDB" id="A0A148KLA7"/>
<gene>
    <name evidence="4" type="ORF">AX660_01330</name>
</gene>
<evidence type="ECO:0000256" key="1">
    <source>
        <dbReference type="ARBA" id="ARBA00023002"/>
    </source>
</evidence>
<dbReference type="InterPro" id="IPR006140">
    <property type="entry name" value="D-isomer_DH_NAD-bd"/>
</dbReference>
<reference evidence="5" key="1">
    <citation type="submission" date="2016-02" db="EMBL/GenBank/DDBJ databases">
        <authorList>
            <person name="Schultz-Johansen M."/>
            <person name="Glaring M.A."/>
            <person name="Bech P.K."/>
            <person name="Stougaard P."/>
        </authorList>
    </citation>
    <scope>NUCLEOTIDE SEQUENCE [LARGE SCALE GENOMIC DNA]</scope>
    <source>
        <strain evidence="5">S66</strain>
    </source>
</reference>
<dbReference type="PANTHER" id="PTHR43333">
    <property type="entry name" value="2-HACID_DH_C DOMAIN-CONTAINING PROTEIN"/>
    <property type="match status" value="1"/>
</dbReference>
<dbReference type="SUPFAM" id="SSF51735">
    <property type="entry name" value="NAD(P)-binding Rossmann-fold domains"/>
    <property type="match status" value="1"/>
</dbReference>
<dbReference type="InterPro" id="IPR036291">
    <property type="entry name" value="NAD(P)-bd_dom_sf"/>
</dbReference>
<feature type="domain" description="D-isomer specific 2-hydroxyacid dehydrogenase NAD-binding" evidence="3">
    <location>
        <begin position="103"/>
        <end position="276"/>
    </location>
</feature>
<dbReference type="SUPFAM" id="SSF52283">
    <property type="entry name" value="Formate/glycerate dehydrogenase catalytic domain-like"/>
    <property type="match status" value="1"/>
</dbReference>
<dbReference type="Pfam" id="PF02826">
    <property type="entry name" value="2-Hacid_dh_C"/>
    <property type="match status" value="1"/>
</dbReference>
<dbReference type="EMBL" id="LSNE01000015">
    <property type="protein sequence ID" value="KXI27060.1"/>
    <property type="molecule type" value="Genomic_DNA"/>
</dbReference>
<sequence length="311" mass="35056">MYKLGILTRNATHYATLLEQAQLPDLHIEFCQDHVDTMPDLSQIDILLAEPKLAAQVVLNCPKLKWLQSTWAGNKPLFDLAKKDYLLSGVKDVFQDAMAEYVFAYMLYFSRNIEGFKQRQQKALWQAPVHTTLKGKNLGILGVGNIGKGVAQKAQAFGMQVRGLSHSSRDCMHVDQYFTWSEITTFCAGLDYLLCLLPHSQQTEGVIDAKLLALLPTHCVLINAGRGQTINEQDLLTALQQNTLKAAVLDVFSLEPLISSHPFWSMENVYITQHTAAESQPEDINKIFVKNYVLFMQNLPLQGLLDFHRGY</sequence>
<accession>A0A148KLA7</accession>